<name>A0A1S1QER0_9ACTN</name>
<dbReference type="PANTHER" id="PTHR33744">
    <property type="entry name" value="CARBOHYDRATE DIACID REGULATOR"/>
    <property type="match status" value="1"/>
</dbReference>
<protein>
    <recommendedName>
        <fullName evidence="1">PucR C-terminal helix-turn-helix domain-containing protein</fullName>
    </recommendedName>
</protein>
<accession>A0A1S1QER0</accession>
<evidence type="ECO:0000313" key="2">
    <source>
        <dbReference type="EMBL" id="OHV33283.1"/>
    </source>
</evidence>
<sequence length="315" mass="33741">MYDVERGRLLRSDPAGNLTTLDGPFSGPLHTEIEDGASVWLERTDDPEPLDMLLMERFAAAVRAAITRGAQSRSLEDASGLVEIALAESTGEIDRLRALRMLGFRSDRDIRVLATLAAETDSMNPYIGVLRRAGSVAQWAVVGETAVLLVSADARALSSAPFSRLGVGPALPPLRAASSLGCARVALRFAVERPHRDHIVYWDDLSGLALIASHVPAHEVVGLPDVQAMIRLSSSARGRDMIASIESLLAEGSLRRAAAASHLHHSSTAARIRRAESLLGFGLDSPIGRARAVMALWLMRLVAGDVNHGLRLDAS</sequence>
<keyword evidence="3" id="KW-1185">Reference proteome</keyword>
<dbReference type="Proteomes" id="UP000179627">
    <property type="component" value="Unassembled WGS sequence"/>
</dbReference>
<dbReference type="Pfam" id="PF13556">
    <property type="entry name" value="HTH_30"/>
    <property type="match status" value="1"/>
</dbReference>
<dbReference type="Gene3D" id="1.10.10.2840">
    <property type="entry name" value="PucR C-terminal helix-turn-helix domain"/>
    <property type="match status" value="1"/>
</dbReference>
<dbReference type="InterPro" id="IPR042070">
    <property type="entry name" value="PucR_C-HTH_sf"/>
</dbReference>
<dbReference type="InterPro" id="IPR025736">
    <property type="entry name" value="PucR_C-HTH_dom"/>
</dbReference>
<reference evidence="3" key="1">
    <citation type="submission" date="2016-07" db="EMBL/GenBank/DDBJ databases">
        <title>Sequence Frankia sp. strain CcI1.17.</title>
        <authorList>
            <person name="Ghodhbane-Gtari F."/>
            <person name="Swanson E."/>
            <person name="Gueddou A."/>
            <person name="Morris K."/>
            <person name="Hezbri K."/>
            <person name="Ktari A."/>
            <person name="Nouioui I."/>
            <person name="Abebe-Akele F."/>
            <person name="Simpson S."/>
            <person name="Thomas K."/>
            <person name="Gtari M."/>
            <person name="Tisa L.S."/>
            <person name="Hurst S."/>
        </authorList>
    </citation>
    <scope>NUCLEOTIDE SEQUENCE [LARGE SCALE GENOMIC DNA]</scope>
    <source>
        <strain evidence="3">Cc1.17</strain>
    </source>
</reference>
<feature type="domain" description="PucR C-terminal helix-turn-helix" evidence="1">
    <location>
        <begin position="247"/>
        <end position="296"/>
    </location>
</feature>
<dbReference type="PANTHER" id="PTHR33744:SF1">
    <property type="entry name" value="DNA-BINDING TRANSCRIPTIONAL ACTIVATOR ADER"/>
    <property type="match status" value="1"/>
</dbReference>
<dbReference type="EMBL" id="MBLM01000133">
    <property type="protein sequence ID" value="OHV33283.1"/>
    <property type="molecule type" value="Genomic_DNA"/>
</dbReference>
<dbReference type="AlphaFoldDB" id="A0A1S1QER0"/>
<organism evidence="2 3">
    <name type="scientific">Parafrankia colletiae</name>
    <dbReference type="NCBI Taxonomy" id="573497"/>
    <lineage>
        <taxon>Bacteria</taxon>
        <taxon>Bacillati</taxon>
        <taxon>Actinomycetota</taxon>
        <taxon>Actinomycetes</taxon>
        <taxon>Frankiales</taxon>
        <taxon>Frankiaceae</taxon>
        <taxon>Parafrankia</taxon>
    </lineage>
</organism>
<proteinExistence type="predicted"/>
<gene>
    <name evidence="2" type="ORF">CC117_23305</name>
</gene>
<dbReference type="InterPro" id="IPR051448">
    <property type="entry name" value="CdaR-like_regulators"/>
</dbReference>
<evidence type="ECO:0000259" key="1">
    <source>
        <dbReference type="Pfam" id="PF13556"/>
    </source>
</evidence>
<comment type="caution">
    <text evidence="2">The sequence shown here is derived from an EMBL/GenBank/DDBJ whole genome shotgun (WGS) entry which is preliminary data.</text>
</comment>
<evidence type="ECO:0000313" key="3">
    <source>
        <dbReference type="Proteomes" id="UP000179627"/>
    </source>
</evidence>